<dbReference type="NCBIfam" id="TIGR01451">
    <property type="entry name" value="B_ant_repeat"/>
    <property type="match status" value="5"/>
</dbReference>
<dbReference type="Pfam" id="PF17963">
    <property type="entry name" value="Big_9"/>
    <property type="match status" value="1"/>
</dbReference>
<dbReference type="InterPro" id="IPR055354">
    <property type="entry name" value="DUF7507"/>
</dbReference>
<feature type="domain" description="DUF11" evidence="2">
    <location>
        <begin position="230"/>
        <end position="340"/>
    </location>
</feature>
<dbReference type="Gene3D" id="2.60.40.3440">
    <property type="match status" value="1"/>
</dbReference>
<dbReference type="Pfam" id="PF01345">
    <property type="entry name" value="DUF11"/>
    <property type="match status" value="4"/>
</dbReference>
<dbReference type="Pfam" id="PF24346">
    <property type="entry name" value="DUF7507"/>
    <property type="match status" value="1"/>
</dbReference>
<dbReference type="PANTHER" id="PTHR34819:SF3">
    <property type="entry name" value="CELL SURFACE PROTEIN"/>
    <property type="match status" value="1"/>
</dbReference>
<feature type="compositionally biased region" description="Acidic residues" evidence="1">
    <location>
        <begin position="1162"/>
        <end position="1173"/>
    </location>
</feature>
<dbReference type="Gene3D" id="2.60.40.10">
    <property type="entry name" value="Immunoglobulins"/>
    <property type="match status" value="4"/>
</dbReference>
<dbReference type="InterPro" id="IPR001434">
    <property type="entry name" value="OmcB-like_DUF11"/>
</dbReference>
<dbReference type="InterPro" id="IPR013783">
    <property type="entry name" value="Ig-like_fold"/>
</dbReference>
<evidence type="ECO:0000256" key="1">
    <source>
        <dbReference type="SAM" id="MobiDB-lite"/>
    </source>
</evidence>
<feature type="compositionally biased region" description="Acidic residues" evidence="1">
    <location>
        <begin position="1198"/>
        <end position="1208"/>
    </location>
</feature>
<evidence type="ECO:0000259" key="2">
    <source>
        <dbReference type="Pfam" id="PF01345"/>
    </source>
</evidence>
<feature type="domain" description="DUF7507" evidence="3">
    <location>
        <begin position="113"/>
        <end position="219"/>
    </location>
</feature>
<feature type="region of interest" description="Disordered" evidence="1">
    <location>
        <begin position="942"/>
        <end position="988"/>
    </location>
</feature>
<dbReference type="PANTHER" id="PTHR34819">
    <property type="entry name" value="LARGE CYSTEINE-RICH PERIPLASMIC PROTEIN OMCB"/>
    <property type="match status" value="1"/>
</dbReference>
<name>A0ABW3XXP3_9FLAO</name>
<dbReference type="NCBIfam" id="TIGR04131">
    <property type="entry name" value="Bac_Flav_CTERM"/>
    <property type="match status" value="1"/>
</dbReference>
<feature type="compositionally biased region" description="Basic and acidic residues" evidence="1">
    <location>
        <begin position="968"/>
        <end position="986"/>
    </location>
</feature>
<dbReference type="EMBL" id="JBHTMY010000001">
    <property type="protein sequence ID" value="MFD1314348.1"/>
    <property type="molecule type" value="Genomic_DNA"/>
</dbReference>
<feature type="region of interest" description="Disordered" evidence="1">
    <location>
        <begin position="1041"/>
        <end position="1065"/>
    </location>
</feature>
<evidence type="ECO:0000313" key="4">
    <source>
        <dbReference type="EMBL" id="MFD1314348.1"/>
    </source>
</evidence>
<protein>
    <submittedName>
        <fullName evidence="4">Gliding motility-associated C-terminal domain-containing protein</fullName>
    </submittedName>
</protein>
<evidence type="ECO:0000259" key="3">
    <source>
        <dbReference type="Pfam" id="PF24346"/>
    </source>
</evidence>
<dbReference type="Pfam" id="PF13585">
    <property type="entry name" value="CHU_C"/>
    <property type="match status" value="1"/>
</dbReference>
<dbReference type="RefSeq" id="WP_377175859.1">
    <property type="nucleotide sequence ID" value="NZ_JBHTMY010000001.1"/>
</dbReference>
<feature type="domain" description="DUF11" evidence="2">
    <location>
        <begin position="486"/>
        <end position="594"/>
    </location>
</feature>
<comment type="caution">
    <text evidence="4">The sequence shown here is derived from an EMBL/GenBank/DDBJ whole genome shotgun (WGS) entry which is preliminary data.</text>
</comment>
<keyword evidence="5" id="KW-1185">Reference proteome</keyword>
<feature type="non-terminal residue" evidence="4">
    <location>
        <position position="1"/>
    </location>
</feature>
<dbReference type="InterPro" id="IPR026341">
    <property type="entry name" value="T9SS_type_B"/>
</dbReference>
<evidence type="ECO:0000313" key="5">
    <source>
        <dbReference type="Proteomes" id="UP001597201"/>
    </source>
</evidence>
<organism evidence="4 5">
    <name type="scientific">Namhaeicola litoreus</name>
    <dbReference type="NCBI Taxonomy" id="1052145"/>
    <lineage>
        <taxon>Bacteria</taxon>
        <taxon>Pseudomonadati</taxon>
        <taxon>Bacteroidota</taxon>
        <taxon>Flavobacteriia</taxon>
        <taxon>Flavobacteriales</taxon>
        <taxon>Flavobacteriaceae</taxon>
        <taxon>Namhaeicola</taxon>
    </lineage>
</organism>
<feature type="compositionally biased region" description="Basic and acidic residues" evidence="1">
    <location>
        <begin position="1178"/>
        <end position="1187"/>
    </location>
</feature>
<gene>
    <name evidence="4" type="ORF">ACFQ39_01875</name>
</gene>
<feature type="region of interest" description="Disordered" evidence="1">
    <location>
        <begin position="1136"/>
        <end position="1266"/>
    </location>
</feature>
<accession>A0ABW3XXP3</accession>
<feature type="domain" description="DUF11" evidence="2">
    <location>
        <begin position="358"/>
        <end position="463"/>
    </location>
</feature>
<feature type="compositionally biased region" description="Acidic residues" evidence="1">
    <location>
        <begin position="956"/>
        <end position="967"/>
    </location>
</feature>
<dbReference type="Proteomes" id="UP001597201">
    <property type="component" value="Unassembled WGS sequence"/>
</dbReference>
<feature type="domain" description="DUF11" evidence="2">
    <location>
        <begin position="614"/>
        <end position="723"/>
    </location>
</feature>
<sequence>AGTYSVTVTDANGATSTQSYTVGEPASLLITNIIFNDPTVVSCPILNNGSIIIEATGSDLEYSIDNGVTFQPSNTFNGLVAGNYDVVIRNSVTSCVSTNNATIILTAPNCIAELSVTKEQTGGPTNVTAVGEVLDYTITLTNNGTINLTNISIQDLLPSGNNGVLVGPSGDNGIANVMEAGETWIYTLSYTVELNDFIKGTDIINTVTVDADELSDPVTDNAITSLSSADIEISMSVDNSIPQVGASVVFSLELSNNGPSDASGVVVTDFLPNGYTYISDNSGGNYNSTTGLWNIGNVSSGSNLTIQITATVNPTGNYENIAEVVASDLVDPDSTPANNDPTEDDWASVTTTPTAASDIELTMVVDNNTPNVGSNVVYTITVQNNGLSESTGVTVQDLLPDGLTFVSDDSSGSYNENTGVWILSNIPAGSSATINITANVNVTGNYTNIAEVATADQLDPDSTPGNGDSSEDDYAEITLDAQAVSDLELTMNVDNSDPFVGENVVFTLNVVNNGPSNATGVAVQNLLPNGFTFVADSGLGSYNAATGDWNIGNLGAGSTSEIQITVSVNTTGNYENIAEISAADNFDPDSTPGNSVVTEDDYATITIVPTPVSDLSLTQNVSDANPTTGDVITFTIKVQNDGPSDATGVSIVNRIPSGFGNIRAISNGGNLNGTDLSWNGITIPAGSSITLEFSADVLITGTYINEAEITASDILDPDSDPNMSFDVDDLNDGLADDDESRFEEIIINYLPIAVNDDVIIVENSKDHRIDVLLDNGYGADDFGGDGPGSNAIVLNALPMNGTATIQDNGTPTDPTDDYVLYTPNIDFVGIDSFTYTIEDGQGLIGSSEGDKSTATVSIEVIVDTDGDLVGDIYDIDDDNDGILDTVEGLSDFDSDSYPNSLDIDTDNDGIPDNIEAQTTAGYIKPSGNDTDRNGLDDAYESTPGAGEGISVVNSDNDIDPDYVDQDSDNDRVPDSLEGHDFNHDSMADVLPTGTDSDQDGLDDGYEGADMNDGFVVNGIINNPLTDLPNTDKDNEVDYRDIDDDNDGIATIDEDLDGNGNPTDDDTDGDLVANYLDIDDDNDGILTIVEGTADVDNDSRPNYLDIDADGDGIPDNIEAQNTLEYILPSFIDSDNNGLDDAYESSPGAGTGIQVVDTDKDGDIDMLDSDSDNDNVPDATEGHDYDHNGLADTSPSNSDQDNDGLDDGYEGSDRNDGFIPNDEIFNPYTDLPNRDDADDVDYRDIDDDNDGINTVEEDSNEDGDPTNDNCDEDYWPNYLDETPCNIVPNGFSPNGDGVNDTLVVPALSEYPDFKMEIYDRWGGKVWEYQRKGQASPTWWDGYSQNSLTLNKGELMPAGTYFYVIEFNKNNRKRETGWVYLNK</sequence>
<proteinExistence type="predicted"/>
<reference evidence="5" key="1">
    <citation type="journal article" date="2019" name="Int. J. Syst. Evol. Microbiol.">
        <title>The Global Catalogue of Microorganisms (GCM) 10K type strain sequencing project: providing services to taxonomists for standard genome sequencing and annotation.</title>
        <authorList>
            <consortium name="The Broad Institute Genomics Platform"/>
            <consortium name="The Broad Institute Genome Sequencing Center for Infectious Disease"/>
            <person name="Wu L."/>
            <person name="Ma J."/>
        </authorList>
    </citation>
    <scope>NUCLEOTIDE SEQUENCE [LARGE SCALE GENOMIC DNA]</scope>
    <source>
        <strain evidence="5">CCUG 61485</strain>
    </source>
</reference>
<feature type="compositionally biased region" description="Basic and acidic residues" evidence="1">
    <location>
        <begin position="1230"/>
        <end position="1241"/>
    </location>
</feature>
<dbReference type="InterPro" id="IPR047589">
    <property type="entry name" value="DUF11_rpt"/>
</dbReference>
<dbReference type="InterPro" id="IPR051172">
    <property type="entry name" value="Chlamydia_OmcB"/>
</dbReference>
<feature type="compositionally biased region" description="Acidic residues" evidence="1">
    <location>
        <begin position="1242"/>
        <end position="1266"/>
    </location>
</feature>